<feature type="transmembrane region" description="Helical" evidence="1">
    <location>
        <begin position="88"/>
        <end position="105"/>
    </location>
</feature>
<feature type="transmembrane region" description="Helical" evidence="1">
    <location>
        <begin position="18"/>
        <end position="38"/>
    </location>
</feature>
<protein>
    <submittedName>
        <fullName evidence="2">Transmembrane domain-containing protein</fullName>
    </submittedName>
</protein>
<accession>V6LWL5</accession>
<feature type="transmembrane region" description="Helical" evidence="1">
    <location>
        <begin position="58"/>
        <end position="81"/>
    </location>
</feature>
<evidence type="ECO:0000313" key="2">
    <source>
        <dbReference type="EMBL" id="EST45174.1"/>
    </source>
</evidence>
<keyword evidence="1 2" id="KW-0812">Transmembrane</keyword>
<dbReference type="VEuPathDB" id="GiardiaDB:SS50377_20118"/>
<dbReference type="AlphaFoldDB" id="V6LWL5"/>
<reference evidence="3" key="2">
    <citation type="submission" date="2020-12" db="EMBL/GenBank/DDBJ databases">
        <title>New Spironucleus salmonicida genome in near-complete chromosomes.</title>
        <authorList>
            <person name="Xu F."/>
            <person name="Kurt Z."/>
            <person name="Jimenez-Gonzalez A."/>
            <person name="Astvaldsson A."/>
            <person name="Andersson J.O."/>
            <person name="Svard S.G."/>
        </authorList>
    </citation>
    <scope>NUCLEOTIDE SEQUENCE</scope>
    <source>
        <strain evidence="3">ATCC 50377</strain>
    </source>
</reference>
<keyword evidence="1" id="KW-0472">Membrane</keyword>
<evidence type="ECO:0000256" key="1">
    <source>
        <dbReference type="SAM" id="Phobius"/>
    </source>
</evidence>
<dbReference type="EMBL" id="KI546100">
    <property type="protein sequence ID" value="EST45174.1"/>
    <property type="molecule type" value="Genomic_DNA"/>
</dbReference>
<evidence type="ECO:0000313" key="3">
    <source>
        <dbReference type="EMBL" id="KAH0576772.1"/>
    </source>
</evidence>
<evidence type="ECO:0000313" key="4">
    <source>
        <dbReference type="Proteomes" id="UP000018208"/>
    </source>
</evidence>
<organism evidence="2">
    <name type="scientific">Spironucleus salmonicida</name>
    <dbReference type="NCBI Taxonomy" id="348837"/>
    <lineage>
        <taxon>Eukaryota</taxon>
        <taxon>Metamonada</taxon>
        <taxon>Diplomonadida</taxon>
        <taxon>Hexamitidae</taxon>
        <taxon>Hexamitinae</taxon>
        <taxon>Spironucleus</taxon>
    </lineage>
</organism>
<sequence>MSETFISVEKLPSAVKKYLPVFASIFPLLFLSNLINLLSMPFNEFCYISDTISLLPVFYFVITLAFIISQSISFICLFFVLKCNSLQIIIFSSLQLVCLYAYFLGMDLNDLRENIAICFD</sequence>
<proteinExistence type="predicted"/>
<reference evidence="2 3" key="1">
    <citation type="journal article" date="2014" name="PLoS Genet.">
        <title>The Genome of Spironucleus salmonicida Highlights a Fish Pathogen Adapted to Fluctuating Environments.</title>
        <authorList>
            <person name="Xu F."/>
            <person name="Jerlstrom-Hultqvist J."/>
            <person name="Einarsson E."/>
            <person name="Astvaldsson A."/>
            <person name="Svard S.G."/>
            <person name="Andersson J.O."/>
        </authorList>
    </citation>
    <scope>NUCLEOTIDE SEQUENCE</scope>
    <source>
        <strain evidence="3">ATCC 50377</strain>
    </source>
</reference>
<keyword evidence="4" id="KW-1185">Reference proteome</keyword>
<gene>
    <name evidence="2" type="ORF">SS50377_14747</name>
    <name evidence="3" type="ORF">SS50377_20118</name>
</gene>
<keyword evidence="1" id="KW-1133">Transmembrane helix</keyword>
<name>V6LWL5_9EUKA</name>
<dbReference type="EMBL" id="AUWU02000001">
    <property type="protein sequence ID" value="KAH0576772.1"/>
    <property type="molecule type" value="Genomic_DNA"/>
</dbReference>
<dbReference type="Proteomes" id="UP000018208">
    <property type="component" value="Unassembled WGS sequence"/>
</dbReference>